<protein>
    <submittedName>
        <fullName evidence="1">Uncharacterized protein</fullName>
    </submittedName>
</protein>
<name>A0ABY0TVT7_9PSED</name>
<keyword evidence="2" id="KW-1185">Reference proteome</keyword>
<organism evidence="1 2">
    <name type="scientific">Pseudomonas grimontii</name>
    <dbReference type="NCBI Taxonomy" id="129847"/>
    <lineage>
        <taxon>Bacteria</taxon>
        <taxon>Pseudomonadati</taxon>
        <taxon>Pseudomonadota</taxon>
        <taxon>Gammaproteobacteria</taxon>
        <taxon>Pseudomonadales</taxon>
        <taxon>Pseudomonadaceae</taxon>
        <taxon>Pseudomonas</taxon>
    </lineage>
</organism>
<dbReference type="EMBL" id="FNKM01000002">
    <property type="protein sequence ID" value="SDR42067.1"/>
    <property type="molecule type" value="Genomic_DNA"/>
</dbReference>
<comment type="caution">
    <text evidence="1">The sequence shown here is derived from an EMBL/GenBank/DDBJ whole genome shotgun (WGS) entry which is preliminary data.</text>
</comment>
<accession>A0ABY0TVT7</accession>
<reference evidence="1 2" key="1">
    <citation type="submission" date="2016-10" db="EMBL/GenBank/DDBJ databases">
        <authorList>
            <person name="Varghese N."/>
            <person name="Submissions S."/>
        </authorList>
    </citation>
    <scope>NUCLEOTIDE SEQUENCE [LARGE SCALE GENOMIC DNA]</scope>
    <source>
        <strain evidence="1 2">BS2976</strain>
    </source>
</reference>
<proteinExistence type="predicted"/>
<evidence type="ECO:0000313" key="2">
    <source>
        <dbReference type="Proteomes" id="UP000198740"/>
    </source>
</evidence>
<sequence>MARTESGMGWQLIYILDPAERKVFTRTHCELEGVGFLITITSAQTGMSDRAAMVSCAYELQYYMNAAPDVVISHVQMLCPPALTRSGRWSLEDLDQIIYFQGIATQESAVVYRTSRGVYKMGELDLRKKKTSQVWFSKKRLENHRPRISVPAPKSASHQMYAPLYLRRKSTISPKFA</sequence>
<gene>
    <name evidence="1" type="ORF">SAMN04490186_6345</name>
</gene>
<evidence type="ECO:0000313" key="1">
    <source>
        <dbReference type="EMBL" id="SDR42067.1"/>
    </source>
</evidence>
<dbReference type="Proteomes" id="UP000198740">
    <property type="component" value="Unassembled WGS sequence"/>
</dbReference>